<keyword evidence="1" id="KW-0472">Membrane</keyword>
<organism evidence="2 3">
    <name type="scientific">Bradyrhizobium algeriense</name>
    <dbReference type="NCBI Taxonomy" id="634784"/>
    <lineage>
        <taxon>Bacteria</taxon>
        <taxon>Pseudomonadati</taxon>
        <taxon>Pseudomonadota</taxon>
        <taxon>Alphaproteobacteria</taxon>
        <taxon>Hyphomicrobiales</taxon>
        <taxon>Nitrobacteraceae</taxon>
        <taxon>Bradyrhizobium</taxon>
    </lineage>
</organism>
<evidence type="ECO:0000313" key="3">
    <source>
        <dbReference type="Proteomes" id="UP001364224"/>
    </source>
</evidence>
<keyword evidence="1" id="KW-1133">Transmembrane helix</keyword>
<keyword evidence="3" id="KW-1185">Reference proteome</keyword>
<sequence length="76" mass="8236">MSTVEGEDALLLAVASAPKDRRRRLRSILLALMAQYTIVTMIVGLSVAGILRYAVTPQIVAKFEAIEAALKRLPSP</sequence>
<reference evidence="2 3" key="1">
    <citation type="submission" date="2024-02" db="EMBL/GenBank/DDBJ databases">
        <title>Adaptive strategies in a cosmopolitan and abundant soil bacterium.</title>
        <authorList>
            <person name="Carini P."/>
        </authorList>
    </citation>
    <scope>NUCLEOTIDE SEQUENCE [LARGE SCALE GENOMIC DNA]</scope>
    <source>
        <strain evidence="2 3">AZCC 1608</strain>
    </source>
</reference>
<evidence type="ECO:0000256" key="1">
    <source>
        <dbReference type="SAM" id="Phobius"/>
    </source>
</evidence>
<dbReference type="EMBL" id="JAZHRV010000001">
    <property type="protein sequence ID" value="MEH2560024.1"/>
    <property type="molecule type" value="Genomic_DNA"/>
</dbReference>
<proteinExistence type="predicted"/>
<keyword evidence="1" id="KW-0812">Transmembrane</keyword>
<name>A0ABU8BN94_9BRAD</name>
<dbReference type="Proteomes" id="UP001364224">
    <property type="component" value="Unassembled WGS sequence"/>
</dbReference>
<accession>A0ABU8BN94</accession>
<protein>
    <recommendedName>
        <fullName evidence="4">Sensor histidine kinase</fullName>
    </recommendedName>
</protein>
<evidence type="ECO:0000313" key="2">
    <source>
        <dbReference type="EMBL" id="MEH2560024.1"/>
    </source>
</evidence>
<comment type="caution">
    <text evidence="2">The sequence shown here is derived from an EMBL/GenBank/DDBJ whole genome shotgun (WGS) entry which is preliminary data.</text>
</comment>
<dbReference type="RefSeq" id="WP_334488755.1">
    <property type="nucleotide sequence ID" value="NZ_JAZHRV010000001.1"/>
</dbReference>
<gene>
    <name evidence="2" type="ORF">V1286_007553</name>
</gene>
<feature type="transmembrane region" description="Helical" evidence="1">
    <location>
        <begin position="28"/>
        <end position="51"/>
    </location>
</feature>
<evidence type="ECO:0008006" key="4">
    <source>
        <dbReference type="Google" id="ProtNLM"/>
    </source>
</evidence>